<evidence type="ECO:0000313" key="3">
    <source>
        <dbReference type="Proteomes" id="UP000335415"/>
    </source>
</evidence>
<dbReference type="EMBL" id="VYKJ01000003">
    <property type="protein sequence ID" value="KAA9001169.1"/>
    <property type="molecule type" value="Genomic_DNA"/>
</dbReference>
<gene>
    <name evidence="2" type="ORF">FJU30_07940</name>
</gene>
<feature type="domain" description="Insertion element IS1 protein InsA helix-turn-helix" evidence="1">
    <location>
        <begin position="51"/>
        <end position="75"/>
    </location>
</feature>
<evidence type="ECO:0000259" key="1">
    <source>
        <dbReference type="Pfam" id="PF12759"/>
    </source>
</evidence>
<dbReference type="OrthoDB" id="9783238at2"/>
<dbReference type="Pfam" id="PF12759">
    <property type="entry name" value="HTH_Tnp_IS1"/>
    <property type="match status" value="1"/>
</dbReference>
<dbReference type="PANTHER" id="PTHR47923">
    <property type="entry name" value="INSERTION ELEMENT IS1 1 PROTEIN INSA-RELATED"/>
    <property type="match status" value="1"/>
</dbReference>
<dbReference type="PANTHER" id="PTHR47923:SF1">
    <property type="entry name" value="INSERTION ELEMENT IS1 1 PROTEIN INSA-RELATED"/>
    <property type="match status" value="1"/>
</dbReference>
<dbReference type="InterPro" id="IPR024431">
    <property type="entry name" value="InsA_HTH_dom"/>
</dbReference>
<dbReference type="GO" id="GO:0006313">
    <property type="term" value="P:DNA transposition"/>
    <property type="evidence" value="ECO:0007669"/>
    <property type="project" value="TreeGrafter"/>
</dbReference>
<protein>
    <recommendedName>
        <fullName evidence="1">Insertion element IS1 protein InsA helix-turn-helix domain-containing protein</fullName>
    </recommendedName>
</protein>
<evidence type="ECO:0000313" key="2">
    <source>
        <dbReference type="EMBL" id="KAA9001169.1"/>
    </source>
</evidence>
<dbReference type="Proteomes" id="UP000335415">
    <property type="component" value="Unassembled WGS sequence"/>
</dbReference>
<dbReference type="RefSeq" id="WP_150434441.1">
    <property type="nucleotide sequence ID" value="NZ_VYKJ01000003.1"/>
</dbReference>
<sequence>MKPQCAKLFSKIACRYGQQTDPIRKHGTGKVKFSRYYCQYCRRTFQVNNLYNAHQPGTKEKIADVAMNGPGVRDTG</sequence>
<accession>A0A5J5G2V1</accession>
<keyword evidence="3" id="KW-1185">Reference proteome</keyword>
<proteinExistence type="predicted"/>
<organism evidence="2 3">
    <name type="scientific">Affinibrenneria salicis</name>
    <dbReference type="NCBI Taxonomy" id="2590031"/>
    <lineage>
        <taxon>Bacteria</taxon>
        <taxon>Pseudomonadati</taxon>
        <taxon>Pseudomonadota</taxon>
        <taxon>Gammaproteobacteria</taxon>
        <taxon>Enterobacterales</taxon>
        <taxon>Pectobacteriaceae</taxon>
        <taxon>Affinibrenneria</taxon>
    </lineage>
</organism>
<dbReference type="AlphaFoldDB" id="A0A5J5G2V1"/>
<name>A0A5J5G2V1_9GAMM</name>
<reference evidence="2 3" key="1">
    <citation type="submission" date="2019-09" db="EMBL/GenBank/DDBJ databases">
        <authorList>
            <person name="Li Y."/>
        </authorList>
    </citation>
    <scope>NUCLEOTIDE SEQUENCE [LARGE SCALE GENOMIC DNA]</scope>
    <source>
        <strain evidence="2 3">L3-3HA</strain>
    </source>
</reference>
<comment type="caution">
    <text evidence="2">The sequence shown here is derived from an EMBL/GenBank/DDBJ whole genome shotgun (WGS) entry which is preliminary data.</text>
</comment>
<dbReference type="InterPro" id="IPR051252">
    <property type="entry name" value="IS1_transposase_InsA"/>
</dbReference>